<comment type="caution">
    <text evidence="1">The sequence shown here is derived from an EMBL/GenBank/DDBJ whole genome shotgun (WGS) entry which is preliminary data.</text>
</comment>
<reference evidence="1" key="1">
    <citation type="submission" date="2022-08" db="EMBL/GenBank/DDBJ databases">
        <authorList>
            <person name="Kallberg Y."/>
            <person name="Tangrot J."/>
            <person name="Rosling A."/>
        </authorList>
    </citation>
    <scope>NUCLEOTIDE SEQUENCE</scope>
    <source>
        <strain evidence="1">Wild A</strain>
    </source>
</reference>
<dbReference type="EMBL" id="CAMKVN010001047">
    <property type="protein sequence ID" value="CAI2173314.1"/>
    <property type="molecule type" value="Genomic_DNA"/>
</dbReference>
<evidence type="ECO:0000313" key="1">
    <source>
        <dbReference type="EMBL" id="CAI2173314.1"/>
    </source>
</evidence>
<dbReference type="AlphaFoldDB" id="A0A9W4SL05"/>
<sequence length="136" mass="15420">MSALLVLKLSSQRFINLCHKNMVFGCIKNMTAHSGWECMVDYFDLIEAQNNLDSLIILEAQNNLENIEAQNNHSFKLLILIQKVCVLDEFTTSVWEISSGRLLLYRGGKIHSFGREEKGKARIYGSSLVLKVVENA</sequence>
<protein>
    <submittedName>
        <fullName evidence="1">12673_t:CDS:1</fullName>
    </submittedName>
</protein>
<name>A0A9W4SL05_9GLOM</name>
<evidence type="ECO:0000313" key="2">
    <source>
        <dbReference type="Proteomes" id="UP001153678"/>
    </source>
</evidence>
<accession>A0A9W4SL05</accession>
<organism evidence="1 2">
    <name type="scientific">Funneliformis geosporum</name>
    <dbReference type="NCBI Taxonomy" id="1117311"/>
    <lineage>
        <taxon>Eukaryota</taxon>
        <taxon>Fungi</taxon>
        <taxon>Fungi incertae sedis</taxon>
        <taxon>Mucoromycota</taxon>
        <taxon>Glomeromycotina</taxon>
        <taxon>Glomeromycetes</taxon>
        <taxon>Glomerales</taxon>
        <taxon>Glomeraceae</taxon>
        <taxon>Funneliformis</taxon>
    </lineage>
</organism>
<dbReference type="Proteomes" id="UP001153678">
    <property type="component" value="Unassembled WGS sequence"/>
</dbReference>
<proteinExistence type="predicted"/>
<gene>
    <name evidence="1" type="ORF">FWILDA_LOCUS6023</name>
</gene>
<keyword evidence="2" id="KW-1185">Reference proteome</keyword>